<evidence type="ECO:0000313" key="3">
    <source>
        <dbReference type="EMBL" id="GAA0336142.1"/>
    </source>
</evidence>
<dbReference type="Pfam" id="PF13360">
    <property type="entry name" value="PQQ_2"/>
    <property type="match status" value="1"/>
</dbReference>
<feature type="compositionally biased region" description="Low complexity" evidence="1">
    <location>
        <begin position="39"/>
        <end position="50"/>
    </location>
</feature>
<reference evidence="3 4" key="1">
    <citation type="journal article" date="2019" name="Int. J. Syst. Evol. Microbiol.">
        <title>The Global Catalogue of Microorganisms (GCM) 10K type strain sequencing project: providing services to taxonomists for standard genome sequencing and annotation.</title>
        <authorList>
            <consortium name="The Broad Institute Genomics Platform"/>
            <consortium name="The Broad Institute Genome Sequencing Center for Infectious Disease"/>
            <person name="Wu L."/>
            <person name="Ma J."/>
        </authorList>
    </citation>
    <scope>NUCLEOTIDE SEQUENCE [LARGE SCALE GENOMIC DNA]</scope>
    <source>
        <strain evidence="3 4">JCM 3146</strain>
    </source>
</reference>
<dbReference type="PROSITE" id="PS51257">
    <property type="entry name" value="PROKAR_LIPOPROTEIN"/>
    <property type="match status" value="1"/>
</dbReference>
<feature type="domain" description="Pyrrolo-quinoline quinone repeat" evidence="2">
    <location>
        <begin position="76"/>
        <end position="208"/>
    </location>
</feature>
<protein>
    <recommendedName>
        <fullName evidence="2">Pyrrolo-quinoline quinone repeat domain-containing protein</fullName>
    </recommendedName>
</protein>
<evidence type="ECO:0000256" key="1">
    <source>
        <dbReference type="SAM" id="MobiDB-lite"/>
    </source>
</evidence>
<dbReference type="PANTHER" id="PTHR34512">
    <property type="entry name" value="CELL SURFACE PROTEIN"/>
    <property type="match status" value="1"/>
</dbReference>
<dbReference type="InterPro" id="IPR015943">
    <property type="entry name" value="WD40/YVTN_repeat-like_dom_sf"/>
</dbReference>
<proteinExistence type="predicted"/>
<accession>A0ABN0WFU1</accession>
<dbReference type="EMBL" id="BAAABM010000017">
    <property type="protein sequence ID" value="GAA0336142.1"/>
    <property type="molecule type" value="Genomic_DNA"/>
</dbReference>
<gene>
    <name evidence="3" type="ORF">GCM10010151_27220</name>
</gene>
<dbReference type="RefSeq" id="WP_252807230.1">
    <property type="nucleotide sequence ID" value="NZ_BAAABM010000017.1"/>
</dbReference>
<dbReference type="Gene3D" id="2.130.10.10">
    <property type="entry name" value="YVTN repeat-like/Quinoprotein amine dehydrogenase"/>
    <property type="match status" value="1"/>
</dbReference>
<dbReference type="InterPro" id="IPR018391">
    <property type="entry name" value="PQQ_b-propeller_rpt"/>
</dbReference>
<evidence type="ECO:0000313" key="4">
    <source>
        <dbReference type="Proteomes" id="UP001501822"/>
    </source>
</evidence>
<sequence>MGRVAYGTALIVLIAATACGPGDGSRADTASPAPGGPAGSSSAPGRAAASWPTYHGSNDRAGFAAGFPAPRTLGDAWTARLDGAVYGQPIVVGGTAYAATENDTVYALDLATGRRVWQRHLGTPVPRSALPCGNIDPLGITGTPAYDPGTRTVFVATETTGVRHTLVGLNAADGRVRLTRDLDVAAGRDRAAEQQRGALAVAGGRVYVPFGGLAGDCGNYVGYLAAARTDGGKGVTSYAVPTRRMGGMWAPSGPAVGASGDVYVAVGNGASLGGAYDGSDSVLRLSPDLSRRLSYFAPENWGSENSEDQDLGSTGPLLLPGGRVVIAGKTGDVYLLDGRDLGGIGGQRASLRGCVSFGGMARDGSAIFLPCQDGLQRVDVTGSGDLRRVWRAPGNVKGSPVVGGGAVWTLDTDAGVLHALAESDGRSLVSRRVGEVSRFASPTLAGSLVLVPTMHGVTAVGVR</sequence>
<dbReference type="SUPFAM" id="SSF50998">
    <property type="entry name" value="Quinoprotein alcohol dehydrogenase-like"/>
    <property type="match status" value="1"/>
</dbReference>
<feature type="region of interest" description="Disordered" evidence="1">
    <location>
        <begin position="23"/>
        <end position="51"/>
    </location>
</feature>
<name>A0ABN0WFU1_9ACTN</name>
<dbReference type="InterPro" id="IPR011047">
    <property type="entry name" value="Quinoprotein_ADH-like_sf"/>
</dbReference>
<evidence type="ECO:0000259" key="2">
    <source>
        <dbReference type="Pfam" id="PF13360"/>
    </source>
</evidence>
<organism evidence="3 4">
    <name type="scientific">Actinoallomurus spadix</name>
    <dbReference type="NCBI Taxonomy" id="79912"/>
    <lineage>
        <taxon>Bacteria</taxon>
        <taxon>Bacillati</taxon>
        <taxon>Actinomycetota</taxon>
        <taxon>Actinomycetes</taxon>
        <taxon>Streptosporangiales</taxon>
        <taxon>Thermomonosporaceae</taxon>
        <taxon>Actinoallomurus</taxon>
    </lineage>
</organism>
<dbReference type="Proteomes" id="UP001501822">
    <property type="component" value="Unassembled WGS sequence"/>
</dbReference>
<dbReference type="SMART" id="SM00564">
    <property type="entry name" value="PQQ"/>
    <property type="match status" value="1"/>
</dbReference>
<comment type="caution">
    <text evidence="3">The sequence shown here is derived from an EMBL/GenBank/DDBJ whole genome shotgun (WGS) entry which is preliminary data.</text>
</comment>
<keyword evidence="4" id="KW-1185">Reference proteome</keyword>
<dbReference type="PANTHER" id="PTHR34512:SF30">
    <property type="entry name" value="OUTER MEMBRANE PROTEIN ASSEMBLY FACTOR BAMB"/>
    <property type="match status" value="1"/>
</dbReference>
<dbReference type="InterPro" id="IPR002372">
    <property type="entry name" value="PQQ_rpt_dom"/>
</dbReference>